<dbReference type="Proteomes" id="UP000479000">
    <property type="component" value="Unassembled WGS sequence"/>
</dbReference>
<name>A0A6H5HPX9_9HEMI</name>
<keyword evidence="2" id="KW-1185">Reference proteome</keyword>
<dbReference type="EMBL" id="CADCXU010034893">
    <property type="protein sequence ID" value="CAB0020068.1"/>
    <property type="molecule type" value="Genomic_DNA"/>
</dbReference>
<evidence type="ECO:0000313" key="1">
    <source>
        <dbReference type="EMBL" id="CAB0020068.1"/>
    </source>
</evidence>
<sequence length="63" mass="7487">DPDKDLLDQDCLVKREPTMKSERIPSRKRKKCFCNSEGKRNAQRQYQKKQEKIAVTDTNFSRV</sequence>
<gene>
    <name evidence="1" type="ORF">NTEN_LOCUS23679</name>
</gene>
<feature type="non-terminal residue" evidence="1">
    <location>
        <position position="1"/>
    </location>
</feature>
<reference evidence="1 2" key="1">
    <citation type="submission" date="2020-02" db="EMBL/GenBank/DDBJ databases">
        <authorList>
            <person name="Ferguson B K."/>
        </authorList>
    </citation>
    <scope>NUCLEOTIDE SEQUENCE [LARGE SCALE GENOMIC DNA]</scope>
</reference>
<protein>
    <submittedName>
        <fullName evidence="1">Uncharacterized protein</fullName>
    </submittedName>
</protein>
<dbReference type="AlphaFoldDB" id="A0A6H5HPX9"/>
<accession>A0A6H5HPX9</accession>
<evidence type="ECO:0000313" key="2">
    <source>
        <dbReference type="Proteomes" id="UP000479000"/>
    </source>
</evidence>
<organism evidence="1 2">
    <name type="scientific">Nesidiocoris tenuis</name>
    <dbReference type="NCBI Taxonomy" id="355587"/>
    <lineage>
        <taxon>Eukaryota</taxon>
        <taxon>Metazoa</taxon>
        <taxon>Ecdysozoa</taxon>
        <taxon>Arthropoda</taxon>
        <taxon>Hexapoda</taxon>
        <taxon>Insecta</taxon>
        <taxon>Pterygota</taxon>
        <taxon>Neoptera</taxon>
        <taxon>Paraneoptera</taxon>
        <taxon>Hemiptera</taxon>
        <taxon>Heteroptera</taxon>
        <taxon>Panheteroptera</taxon>
        <taxon>Cimicomorpha</taxon>
        <taxon>Miridae</taxon>
        <taxon>Dicyphina</taxon>
        <taxon>Nesidiocoris</taxon>
    </lineage>
</organism>
<proteinExistence type="predicted"/>